<evidence type="ECO:0000259" key="8">
    <source>
        <dbReference type="Pfam" id="PF25876"/>
    </source>
</evidence>
<keyword evidence="6" id="KW-0472">Membrane</keyword>
<evidence type="ECO:0000256" key="5">
    <source>
        <dbReference type="ARBA" id="ARBA00022519"/>
    </source>
</evidence>
<dbReference type="InterPro" id="IPR058627">
    <property type="entry name" value="MdtA-like_C"/>
</dbReference>
<dbReference type="PANTHER" id="PTHR30469">
    <property type="entry name" value="MULTIDRUG RESISTANCE PROTEIN MDTA"/>
    <property type="match status" value="1"/>
</dbReference>
<feature type="domain" description="Multidrug resistance protein MdtA-like alpha-helical hairpin" evidence="8">
    <location>
        <begin position="134"/>
        <end position="204"/>
    </location>
</feature>
<dbReference type="Pfam" id="PF25876">
    <property type="entry name" value="HH_MFP_RND"/>
    <property type="match status" value="1"/>
</dbReference>
<name>A0ABW1AMH2_9RHOO</name>
<dbReference type="RefSeq" id="WP_157748429.1">
    <property type="nucleotide sequence ID" value="NZ_JBHSOG010000008.1"/>
</dbReference>
<organism evidence="12 13">
    <name type="scientific">Thauera sinica</name>
    <dbReference type="NCBI Taxonomy" id="2665146"/>
    <lineage>
        <taxon>Bacteria</taxon>
        <taxon>Pseudomonadati</taxon>
        <taxon>Pseudomonadota</taxon>
        <taxon>Betaproteobacteria</taxon>
        <taxon>Rhodocyclales</taxon>
        <taxon>Zoogloeaceae</taxon>
        <taxon>Thauera</taxon>
    </lineage>
</organism>
<evidence type="ECO:0000259" key="9">
    <source>
        <dbReference type="Pfam" id="PF25917"/>
    </source>
</evidence>
<dbReference type="Gene3D" id="2.40.420.20">
    <property type="match status" value="1"/>
</dbReference>
<feature type="compositionally biased region" description="Gly residues" evidence="7">
    <location>
        <begin position="47"/>
        <end position="63"/>
    </location>
</feature>
<dbReference type="Gene3D" id="2.40.50.100">
    <property type="match status" value="1"/>
</dbReference>
<evidence type="ECO:0000259" key="10">
    <source>
        <dbReference type="Pfam" id="PF25944"/>
    </source>
</evidence>
<dbReference type="Pfam" id="PF25917">
    <property type="entry name" value="BSH_RND"/>
    <property type="match status" value="1"/>
</dbReference>
<dbReference type="Gene3D" id="2.40.30.170">
    <property type="match status" value="1"/>
</dbReference>
<dbReference type="EMBL" id="JBHSOG010000008">
    <property type="protein sequence ID" value="MFC5768349.1"/>
    <property type="molecule type" value="Genomic_DNA"/>
</dbReference>
<evidence type="ECO:0000256" key="3">
    <source>
        <dbReference type="ARBA" id="ARBA00022448"/>
    </source>
</evidence>
<feature type="compositionally biased region" description="Gly residues" evidence="7">
    <location>
        <begin position="410"/>
        <end position="426"/>
    </location>
</feature>
<keyword evidence="5" id="KW-0997">Cell inner membrane</keyword>
<keyword evidence="4" id="KW-1003">Cell membrane</keyword>
<dbReference type="SUPFAM" id="SSF111369">
    <property type="entry name" value="HlyD-like secretion proteins"/>
    <property type="match status" value="1"/>
</dbReference>
<dbReference type="Pfam" id="PF25944">
    <property type="entry name" value="Beta-barrel_RND"/>
    <property type="match status" value="1"/>
</dbReference>
<dbReference type="NCBIfam" id="NF008589">
    <property type="entry name" value="PRK11556.1"/>
    <property type="match status" value="1"/>
</dbReference>
<evidence type="ECO:0000256" key="6">
    <source>
        <dbReference type="ARBA" id="ARBA00023136"/>
    </source>
</evidence>
<protein>
    <submittedName>
        <fullName evidence="12">MdtA/MuxA family multidrug efflux RND transporter periplasmic adaptor subunit</fullName>
    </submittedName>
</protein>
<dbReference type="Proteomes" id="UP001595974">
    <property type="component" value="Unassembled WGS sequence"/>
</dbReference>
<dbReference type="InterPro" id="IPR058625">
    <property type="entry name" value="MdtA-like_BSH"/>
</dbReference>
<dbReference type="InterPro" id="IPR006143">
    <property type="entry name" value="RND_pump_MFP"/>
</dbReference>
<dbReference type="NCBIfam" id="TIGR01730">
    <property type="entry name" value="RND_mfp"/>
    <property type="match status" value="1"/>
</dbReference>
<comment type="subcellular location">
    <subcellularLocation>
        <location evidence="1">Cell membrane</location>
    </subcellularLocation>
</comment>
<evidence type="ECO:0000256" key="2">
    <source>
        <dbReference type="ARBA" id="ARBA00009477"/>
    </source>
</evidence>
<dbReference type="InterPro" id="IPR058624">
    <property type="entry name" value="MdtA-like_HH"/>
</dbReference>
<dbReference type="Gene3D" id="1.10.287.470">
    <property type="entry name" value="Helix hairpin bin"/>
    <property type="match status" value="1"/>
</dbReference>
<comment type="similarity">
    <text evidence="2">Belongs to the membrane fusion protein (MFP) (TC 8.A.1) family.</text>
</comment>
<feature type="region of interest" description="Disordered" evidence="7">
    <location>
        <begin position="34"/>
        <end position="65"/>
    </location>
</feature>
<dbReference type="InterPro" id="IPR058626">
    <property type="entry name" value="MdtA-like_b-barrel"/>
</dbReference>
<feature type="domain" description="Multidrug resistance protein MdtA-like barrel-sandwich hybrid" evidence="9">
    <location>
        <begin position="95"/>
        <end position="237"/>
    </location>
</feature>
<feature type="compositionally biased region" description="Low complexity" evidence="7">
    <location>
        <begin position="34"/>
        <end position="44"/>
    </location>
</feature>
<evidence type="ECO:0000256" key="1">
    <source>
        <dbReference type="ARBA" id="ARBA00004236"/>
    </source>
</evidence>
<dbReference type="PANTHER" id="PTHR30469:SF12">
    <property type="entry name" value="MULTIDRUG RESISTANCE PROTEIN MDTA"/>
    <property type="match status" value="1"/>
</dbReference>
<evidence type="ECO:0000256" key="4">
    <source>
        <dbReference type="ARBA" id="ARBA00022475"/>
    </source>
</evidence>
<accession>A0ABW1AMH2</accession>
<gene>
    <name evidence="12" type="ORF">ACFPTN_03095</name>
</gene>
<proteinExistence type="inferred from homology"/>
<feature type="domain" description="Multidrug resistance protein MdtA-like C-terminal permuted SH3" evidence="11">
    <location>
        <begin position="333"/>
        <end position="393"/>
    </location>
</feature>
<evidence type="ECO:0000313" key="13">
    <source>
        <dbReference type="Proteomes" id="UP001595974"/>
    </source>
</evidence>
<sequence length="426" mass="44995">MSIRKRKHFILWPLAVLAAAGAWWLWQGRGSPAQAAPAPEAARAGQNGVGGRDAPPGAGGQSGAGREVPVAALPVRKASVRVVQTGPGSVAPLGQVTVRARVDGQLVRVLFDEGQDVRAGALLAEIDPRPYRAQLAQVEGQAQRNRALLDNARLDLERYRTLLDQQSIARQLVDAQASLVRQYEGTVRADQGLVDQARLQLEFTRITAPISGRIGLRQVDAGNNISPSDSGGLAVITERDPISVVFALPENLLPQVAQRFEVGRRAGRPLPVEAWDRGGRRLLGRGELRSIDNQIDQATGTVRLKAVFANPDGGLFPNQFVNVHLLVETRDAAVVVPGAAVQRGNRGAFVYVVGEDRTVAVRPVSLGPVDGEDVVVEQGLEPGELVVVSGVDRLRAGARVALAEAAKPGNGDGPGGNGRGPAPGRS</sequence>
<evidence type="ECO:0000256" key="7">
    <source>
        <dbReference type="SAM" id="MobiDB-lite"/>
    </source>
</evidence>
<reference evidence="13" key="1">
    <citation type="journal article" date="2019" name="Int. J. Syst. Evol. Microbiol.">
        <title>The Global Catalogue of Microorganisms (GCM) 10K type strain sequencing project: providing services to taxonomists for standard genome sequencing and annotation.</title>
        <authorList>
            <consortium name="The Broad Institute Genomics Platform"/>
            <consortium name="The Broad Institute Genome Sequencing Center for Infectious Disease"/>
            <person name="Wu L."/>
            <person name="Ma J."/>
        </authorList>
    </citation>
    <scope>NUCLEOTIDE SEQUENCE [LARGE SCALE GENOMIC DNA]</scope>
    <source>
        <strain evidence="13">SHR3</strain>
    </source>
</reference>
<comment type="caution">
    <text evidence="12">The sequence shown here is derived from an EMBL/GenBank/DDBJ whole genome shotgun (WGS) entry which is preliminary data.</text>
</comment>
<keyword evidence="3" id="KW-0813">Transport</keyword>
<evidence type="ECO:0000313" key="12">
    <source>
        <dbReference type="EMBL" id="MFC5768349.1"/>
    </source>
</evidence>
<dbReference type="Pfam" id="PF25967">
    <property type="entry name" value="RND-MFP_C"/>
    <property type="match status" value="1"/>
</dbReference>
<keyword evidence="13" id="KW-1185">Reference proteome</keyword>
<evidence type="ECO:0000259" key="11">
    <source>
        <dbReference type="Pfam" id="PF25967"/>
    </source>
</evidence>
<feature type="domain" description="Multidrug resistance protein MdtA-like beta-barrel" evidence="10">
    <location>
        <begin position="241"/>
        <end position="328"/>
    </location>
</feature>
<feature type="region of interest" description="Disordered" evidence="7">
    <location>
        <begin position="405"/>
        <end position="426"/>
    </location>
</feature>